<feature type="compositionally biased region" description="Polar residues" evidence="1">
    <location>
        <begin position="56"/>
        <end position="67"/>
    </location>
</feature>
<dbReference type="VEuPathDB" id="VectorBase:ASIC003369"/>
<evidence type="ECO:0000313" key="3">
    <source>
        <dbReference type="EnsemblMetazoa" id="ASIC003369-PA"/>
    </source>
</evidence>
<accession>A0A084VE59</accession>
<reference evidence="3" key="2">
    <citation type="submission" date="2020-05" db="UniProtKB">
        <authorList>
            <consortium name="EnsemblMetazoa"/>
        </authorList>
    </citation>
    <scope>IDENTIFICATION</scope>
</reference>
<dbReference type="Proteomes" id="UP000030765">
    <property type="component" value="Unassembled WGS sequence"/>
</dbReference>
<evidence type="ECO:0000313" key="4">
    <source>
        <dbReference type="Proteomes" id="UP000030765"/>
    </source>
</evidence>
<gene>
    <name evidence="2" type="ORF">ZHAS_00003369</name>
</gene>
<dbReference type="EMBL" id="ATLV01012248">
    <property type="status" value="NOT_ANNOTATED_CDS"/>
    <property type="molecule type" value="Genomic_DNA"/>
</dbReference>
<evidence type="ECO:0000313" key="2">
    <source>
        <dbReference type="EMBL" id="KFB36253.1"/>
    </source>
</evidence>
<organism evidence="2">
    <name type="scientific">Anopheles sinensis</name>
    <name type="common">Mosquito</name>
    <dbReference type="NCBI Taxonomy" id="74873"/>
    <lineage>
        <taxon>Eukaryota</taxon>
        <taxon>Metazoa</taxon>
        <taxon>Ecdysozoa</taxon>
        <taxon>Arthropoda</taxon>
        <taxon>Hexapoda</taxon>
        <taxon>Insecta</taxon>
        <taxon>Pterygota</taxon>
        <taxon>Neoptera</taxon>
        <taxon>Endopterygota</taxon>
        <taxon>Diptera</taxon>
        <taxon>Nematocera</taxon>
        <taxon>Culicoidea</taxon>
        <taxon>Culicidae</taxon>
        <taxon>Anophelinae</taxon>
        <taxon>Anopheles</taxon>
    </lineage>
</organism>
<proteinExistence type="predicted"/>
<protein>
    <submittedName>
        <fullName evidence="2 3">Uncharacterized protein</fullName>
    </submittedName>
</protein>
<evidence type="ECO:0000256" key="1">
    <source>
        <dbReference type="SAM" id="MobiDB-lite"/>
    </source>
</evidence>
<dbReference type="AlphaFoldDB" id="A0A084VE59"/>
<sequence>MGPRRVSPAVVRIGWICPKRVLMRHSNLPAIRTSLRDVEWSAHRATHKHTEYLPHPSQQLQKDTGSGSRYPHVSH</sequence>
<dbReference type="EMBL" id="KE524775">
    <property type="protein sequence ID" value="KFB36253.1"/>
    <property type="molecule type" value="Genomic_DNA"/>
</dbReference>
<feature type="region of interest" description="Disordered" evidence="1">
    <location>
        <begin position="46"/>
        <end position="75"/>
    </location>
</feature>
<keyword evidence="4" id="KW-1185">Reference proteome</keyword>
<dbReference type="EnsemblMetazoa" id="ASIC003369-RA">
    <property type="protein sequence ID" value="ASIC003369-PA"/>
    <property type="gene ID" value="ASIC003369"/>
</dbReference>
<reference evidence="2 4" key="1">
    <citation type="journal article" date="2014" name="BMC Genomics">
        <title>Genome sequence of Anopheles sinensis provides insight into genetics basis of mosquito competence for malaria parasites.</title>
        <authorList>
            <person name="Zhou D."/>
            <person name="Zhang D."/>
            <person name="Ding G."/>
            <person name="Shi L."/>
            <person name="Hou Q."/>
            <person name="Ye Y."/>
            <person name="Xu Y."/>
            <person name="Zhou H."/>
            <person name="Xiong C."/>
            <person name="Li S."/>
            <person name="Yu J."/>
            <person name="Hong S."/>
            <person name="Yu X."/>
            <person name="Zou P."/>
            <person name="Chen C."/>
            <person name="Chang X."/>
            <person name="Wang W."/>
            <person name="Lv Y."/>
            <person name="Sun Y."/>
            <person name="Ma L."/>
            <person name="Shen B."/>
            <person name="Zhu C."/>
        </authorList>
    </citation>
    <scope>NUCLEOTIDE SEQUENCE [LARGE SCALE GENOMIC DNA]</scope>
</reference>
<name>A0A084VE59_ANOSI</name>